<feature type="repeat" description="WD" evidence="3">
    <location>
        <begin position="1263"/>
        <end position="1304"/>
    </location>
</feature>
<dbReference type="GO" id="GO:1990234">
    <property type="term" value="C:transferase complex"/>
    <property type="evidence" value="ECO:0007669"/>
    <property type="project" value="UniProtKB-ARBA"/>
</dbReference>
<dbReference type="SUPFAM" id="SSF52540">
    <property type="entry name" value="P-loop containing nucleoside triphosphate hydrolases"/>
    <property type="match status" value="1"/>
</dbReference>
<dbReference type="OrthoDB" id="538223at2759"/>
<dbReference type="InterPro" id="IPR020472">
    <property type="entry name" value="WD40_PAC1"/>
</dbReference>
<dbReference type="Proteomes" id="UP000749646">
    <property type="component" value="Unassembled WGS sequence"/>
</dbReference>
<dbReference type="CDD" id="cd00200">
    <property type="entry name" value="WD40"/>
    <property type="match status" value="2"/>
</dbReference>
<feature type="repeat" description="WD" evidence="3">
    <location>
        <begin position="1435"/>
        <end position="1476"/>
    </location>
</feature>
<dbReference type="InterPro" id="IPR001646">
    <property type="entry name" value="5peptide_repeat"/>
</dbReference>
<feature type="non-terminal residue" evidence="5">
    <location>
        <position position="1"/>
    </location>
</feature>
<feature type="domain" description="Arm-like repeat" evidence="4">
    <location>
        <begin position="165"/>
        <end position="536"/>
    </location>
</feature>
<dbReference type="PRINTS" id="PR00320">
    <property type="entry name" value="GPROTEINBRPT"/>
</dbReference>
<feature type="repeat" description="WD" evidence="3">
    <location>
        <begin position="1528"/>
        <end position="1559"/>
    </location>
</feature>
<comment type="caution">
    <text evidence="5">The sequence shown here is derived from an EMBL/GenBank/DDBJ whole genome shotgun (WGS) entry which is preliminary data.</text>
</comment>
<dbReference type="Gene3D" id="3.40.50.300">
    <property type="entry name" value="P-loop containing nucleotide triphosphate hydrolases"/>
    <property type="match status" value="2"/>
</dbReference>
<dbReference type="InterPro" id="IPR019775">
    <property type="entry name" value="WD40_repeat_CS"/>
</dbReference>
<dbReference type="Pfam" id="PF23948">
    <property type="entry name" value="ARM_5"/>
    <property type="match status" value="2"/>
</dbReference>
<evidence type="ECO:0000256" key="3">
    <source>
        <dbReference type="PROSITE-ProRule" id="PRU00221"/>
    </source>
</evidence>
<feature type="repeat" description="WD" evidence="3">
    <location>
        <begin position="1644"/>
        <end position="1685"/>
    </location>
</feature>
<dbReference type="Gene3D" id="2.160.20.80">
    <property type="entry name" value="E3 ubiquitin-protein ligase SopA"/>
    <property type="match status" value="1"/>
</dbReference>
<dbReference type="InterPro" id="IPR001680">
    <property type="entry name" value="WD40_rpt"/>
</dbReference>
<dbReference type="InterPro" id="IPR036322">
    <property type="entry name" value="WD40_repeat_dom_sf"/>
</dbReference>
<feature type="domain" description="Arm-like repeat" evidence="4">
    <location>
        <begin position="1832"/>
        <end position="2134"/>
    </location>
</feature>
<dbReference type="PROSITE" id="PS50082">
    <property type="entry name" value="WD_REPEATS_2"/>
    <property type="match status" value="12"/>
</dbReference>
<gene>
    <name evidence="5" type="ORF">BGZ65_012345</name>
</gene>
<evidence type="ECO:0000259" key="4">
    <source>
        <dbReference type="Pfam" id="PF23948"/>
    </source>
</evidence>
<keyword evidence="2" id="KW-0677">Repeat</keyword>
<keyword evidence="6" id="KW-1185">Reference proteome</keyword>
<feature type="repeat" description="WD" evidence="3">
    <location>
        <begin position="1477"/>
        <end position="1509"/>
    </location>
</feature>
<feature type="repeat" description="WD" evidence="3">
    <location>
        <begin position="1213"/>
        <end position="1254"/>
    </location>
</feature>
<feature type="repeat" description="WD" evidence="3">
    <location>
        <begin position="1172"/>
        <end position="1213"/>
    </location>
</feature>
<dbReference type="EMBL" id="JAAAHW010003344">
    <property type="protein sequence ID" value="KAF9984884.1"/>
    <property type="molecule type" value="Genomic_DNA"/>
</dbReference>
<feature type="repeat" description="WD" evidence="3">
    <location>
        <begin position="1394"/>
        <end position="1434"/>
    </location>
</feature>
<dbReference type="InterPro" id="IPR056251">
    <property type="entry name" value="Arm_rpt_dom"/>
</dbReference>
<dbReference type="PANTHER" id="PTHR22847:SF637">
    <property type="entry name" value="WD REPEAT DOMAIN 5B"/>
    <property type="match status" value="1"/>
</dbReference>
<protein>
    <recommendedName>
        <fullName evidence="4">Arm-like repeat domain-containing protein</fullName>
    </recommendedName>
</protein>
<dbReference type="SMART" id="SM00320">
    <property type="entry name" value="WD40"/>
    <property type="match status" value="14"/>
</dbReference>
<keyword evidence="1 3" id="KW-0853">WD repeat</keyword>
<feature type="repeat" description="WD" evidence="3">
    <location>
        <begin position="1352"/>
        <end position="1393"/>
    </location>
</feature>
<dbReference type="PROSITE" id="PS50294">
    <property type="entry name" value="WD_REPEATS_REGION"/>
    <property type="match status" value="12"/>
</dbReference>
<feature type="repeat" description="WD" evidence="3">
    <location>
        <begin position="1306"/>
        <end position="1339"/>
    </location>
</feature>
<organism evidence="5 6">
    <name type="scientific">Modicella reniformis</name>
    <dbReference type="NCBI Taxonomy" id="1440133"/>
    <lineage>
        <taxon>Eukaryota</taxon>
        <taxon>Fungi</taxon>
        <taxon>Fungi incertae sedis</taxon>
        <taxon>Mucoromycota</taxon>
        <taxon>Mortierellomycotina</taxon>
        <taxon>Mortierellomycetes</taxon>
        <taxon>Mortierellales</taxon>
        <taxon>Mortierellaceae</taxon>
        <taxon>Modicella</taxon>
    </lineage>
</organism>
<dbReference type="Pfam" id="PF00805">
    <property type="entry name" value="Pentapeptide"/>
    <property type="match status" value="1"/>
</dbReference>
<feature type="repeat" description="WD" evidence="3">
    <location>
        <begin position="1602"/>
        <end position="1643"/>
    </location>
</feature>
<reference evidence="5" key="1">
    <citation type="journal article" date="2020" name="Fungal Divers.">
        <title>Resolving the Mortierellaceae phylogeny through synthesis of multi-gene phylogenetics and phylogenomics.</title>
        <authorList>
            <person name="Vandepol N."/>
            <person name="Liber J."/>
            <person name="Desiro A."/>
            <person name="Na H."/>
            <person name="Kennedy M."/>
            <person name="Barry K."/>
            <person name="Grigoriev I.V."/>
            <person name="Miller A.N."/>
            <person name="O'Donnell K."/>
            <person name="Stajich J.E."/>
            <person name="Bonito G."/>
        </authorList>
    </citation>
    <scope>NUCLEOTIDE SEQUENCE</scope>
    <source>
        <strain evidence="5">MES-2147</strain>
    </source>
</reference>
<dbReference type="SUPFAM" id="SSF50978">
    <property type="entry name" value="WD40 repeat-like"/>
    <property type="match status" value="3"/>
</dbReference>
<sequence>MIFSGLSTPQILELANCHLENARRTQDPKLKSVLCNNAESALSWVETFAYWNYKHAGDQSLNKKIYDAFTELGVLQEQLGQRERASASHTTVKKYGKRVSVQDQSTLSSEVDRDVPSTRDDIATLPPHIFVEDIGPPVINIKLPKAEDRLENTLQLAFCLGVLQSPNDIVDMTTRTWQQTIGAEEQKRLKKLATDVIRAFKSDGLQNSKAVVEVVQLAPVLEKEDFRCLLEVFRSGIKESEILCFHHLEGLAQVIQGASPGYLDADDLVRILKLLGERLRSTHKHSQDHKFRLTLTMSNVLDAMTNTGFKDLDRVNLHDPLSSYLERLEQSSDPYLVYQAAYAYQALQCISDDETLWKSTLRRTGKVLQGVFMLAGAVKGLDINEFLENIQKGVAAAQETFWAAKKAHDTATSLFKNGEGPLKFIEVGFSIKYKRAWYTALRGADVFIEAGQFAKFRRLICEAPCRRDEYFHRKWETDIRRSAIELLGEIYRNDAAWDEHQNVKQWILKILMQLKSLSEVELQGRAEDILNELKKNGDANKQERYQACRSERPGLPPLKVSLSPLESSCLLDRAQEKKDVDSIFRRLKNQQMNERVKDVYIPPRAKPEDSQFQLMENVKKFLDDGQMVYLILGDSGAGKSTFNRQLELVLWKEYEKNIARVPLHISLPAIDKPEHDMIVKKLRKVGFTYPQIKELKETRHFVLICDGYDEIQLTQNLYMKNRLNQPGEWKAQLVVSCRSECLGVDYRDRFQPGDQNHSTNPAAFQEAIIAAFSEDQIEEYIKEYKRIHQPLWKIEDYQRVLNSIPGLKELVKNPFMLTLSLEVLPRMVDLGKDLSVTRVTRVALYDQFVEQWFERGKRRITQQKDLTQQAKSAFDSLNDEGFTQNGINFLKHLALAIYKEQDGQPVVEYLHFKDKGTWKAAFFGRGDEKQLLREACPLTRNESQHQFMHRSLLEYGLARAIFDPTDIRKQKTPMSVRNRRGSVSSLLSLDIPTEAISTVADDKPEDLSSSPLIWKSFVNERSLMQFLQERVQHAPLFKEELLIFIEDSKVDKKWRTAAANAITILVRAGVQFNGTDLRGIQIPMADLSHGVFDSVQFQGADLRRVNFRNAWLRQADFRKARMSGVQFGEFLAEDDKVLSCTYSPDGKSFAVGLENGDVSVYTTSNRERMWTLKDHTGPVTSVVYSPKGSLIASGSEDKTVRLSDVATKSCRSTLEHDGKVTSVVYSPNDDMIVSGCSDGKVWLWDVETATSLQIIPIQTNQGQVSQVSQITSVAYSSMANMVISGSSDGLVYLWGVKTGSWLHPPLQGHNATITSIAYSPERKQFASASEDHTVLLWDLVWDLEAKRPNHTLSGHDDEVTSVVYSPKGDLIVSGSKDKTVMLWDTETGALRRILRGHIDRITSVAYSPKGLVASGSWDMTIRLWDVEAGARNQTANDTNKRISGVAYSPSGDLIATGSSDGTVRLWDTKTGTPLQTFSGHQKDVISVIFSPIGDLVASIGIDHEVRLWDAKAGCRHVFVREPGLAGDVAFSPEGDMIASGSVDNNVQLWNVQTGECHSIFSGHTNTITSVTFSPNGDLIAAGSEDRTVRLWNAKARTYCCTLSDHDGEVMSVAFSPKGDLIASGSRDKTVRLWNPITGTCRQTLSGHEDTVTSVTYLPTMDLVASGSDDMTVRLWVIASGHCREVIQCSSKVTGVASSTTSSIDYLVTGCDDGSVRLWKVVDEMGQCHVFLQWSSGHEVLTLANASIRDVRGLSRVNTQLVKQRGAEGKPGRDIATIPAHIFDKNVSLPNVKFKLPDTDERLDNTPQLAYCLSILQDSAMLAETAEQTIRHWLQTIKDDTDEQTRLEKMAKDVIDAFKKDTLRDARAVAEVLYLVPILGKEAFADLLNVFHHEIQSSLPSVHLLEGFARLIQDIRPGYLDAGGLVNILELLSTRLRDIQHQPPHHIYQLTLTVSHVLDAMADAEVKDLEREKLHEPLSSYLDGLKESSDPFLVYQAAYVYQAIQYVPDIALWRAALRRTGKSAMEDMDLNMFIEDLVNIQQVLVESSEVFELTGSGYEWVTPLTESGKVFLSCLKEGLAFECKQAWYPALRGADILIQNGQFVKFKKLVCEVPCRCNPAFQWGLCQRLGEVAANPMWDLETRQSAVAFLGEIYPNETLLKGLEASGSTQKQALYRACREEGPSAHPLKITSPELECSTFLNHVQKNTSIEHNLRQLRKQQLKEQGVAVYIPLQAKASLQATDDARFQLIEKINEFLRSDKKKVFLLLGDDGAGKSTFNRALERDLWKTYRTKADRIPLHINLPAIDKPEHDMIAKQLRKAEFTEPQIRELKVHRNFILICDGYDESQLTHNLYTSNRLNHRGEWSAQMVISCRSEYIGVDYRDRFQPSDRNRQPESGQFQEAVLTPFSADQIEAYITQYVLIHQPLWQTKDYKQAMELIPSLKDLVKNPFLMTLSLEVLPRLVDPGQDLSAARITRVELYDQFVEQWLERGKKRLGEKQLSSQAKAAFDNLSDEGFILNGIDYLKKMAVAIYKEQGGHPIIEYSRFKDEGSWKDAFFTREDKQLLREACPLTRS</sequence>
<dbReference type="Pfam" id="PF00400">
    <property type="entry name" value="WD40"/>
    <property type="match status" value="13"/>
</dbReference>
<evidence type="ECO:0000256" key="1">
    <source>
        <dbReference type="ARBA" id="ARBA00022574"/>
    </source>
</evidence>
<proteinExistence type="predicted"/>
<dbReference type="SUPFAM" id="SSF141571">
    <property type="entry name" value="Pentapeptide repeat-like"/>
    <property type="match status" value="1"/>
</dbReference>
<dbReference type="GO" id="GO:0005634">
    <property type="term" value="C:nucleus"/>
    <property type="evidence" value="ECO:0007669"/>
    <property type="project" value="TreeGrafter"/>
</dbReference>
<dbReference type="PROSITE" id="PS00678">
    <property type="entry name" value="WD_REPEATS_1"/>
    <property type="match status" value="5"/>
</dbReference>
<dbReference type="Gene3D" id="2.130.10.10">
    <property type="entry name" value="YVTN repeat-like/Quinoprotein amine dehydrogenase"/>
    <property type="match status" value="5"/>
</dbReference>
<evidence type="ECO:0000313" key="6">
    <source>
        <dbReference type="Proteomes" id="UP000749646"/>
    </source>
</evidence>
<name>A0A9P6MAH1_9FUNG</name>
<dbReference type="InterPro" id="IPR015943">
    <property type="entry name" value="WD40/YVTN_repeat-like_dom_sf"/>
</dbReference>
<dbReference type="InterPro" id="IPR027417">
    <property type="entry name" value="P-loop_NTPase"/>
</dbReference>
<accession>A0A9P6MAH1</accession>
<evidence type="ECO:0000256" key="2">
    <source>
        <dbReference type="ARBA" id="ARBA00022737"/>
    </source>
</evidence>
<dbReference type="PANTHER" id="PTHR22847">
    <property type="entry name" value="WD40 REPEAT PROTEIN"/>
    <property type="match status" value="1"/>
</dbReference>
<feature type="repeat" description="WD" evidence="3">
    <location>
        <begin position="1560"/>
        <end position="1592"/>
    </location>
</feature>
<evidence type="ECO:0000313" key="5">
    <source>
        <dbReference type="EMBL" id="KAF9984884.1"/>
    </source>
</evidence>